<feature type="transmembrane region" description="Helical" evidence="7">
    <location>
        <begin position="197"/>
        <end position="215"/>
    </location>
</feature>
<feature type="transmembrane region" description="Helical" evidence="7">
    <location>
        <begin position="382"/>
        <end position="401"/>
    </location>
</feature>
<evidence type="ECO:0000259" key="8">
    <source>
        <dbReference type="Pfam" id="PF00324"/>
    </source>
</evidence>
<feature type="transmembrane region" description="Helical" evidence="7">
    <location>
        <begin position="246"/>
        <end position="266"/>
    </location>
</feature>
<evidence type="ECO:0000256" key="6">
    <source>
        <dbReference type="SAM" id="MobiDB-lite"/>
    </source>
</evidence>
<sequence>MAITGDPSIDQKNMHHDDKMHDPELNRIETCSDGQQLRPLEQAGTKRNIRSRHAQMIAIGGTIGTGLFVGSGQALAIGGPAFLFLAYCIISLLVYGVVTAVIEVCTFLPISGSSMAYFCARFVSPSLGFALGWLYFYSFGIIAAYEITAATIVIGYWPNNVPVAVWITIMLVIIVGLNLCPVGIFAETEFWFAGTKVVMIIGLLVLSFILMLGGGPSHDRLGFRYWNDPGAVKSYILEGPGGRFTAFLYVWVFSGFSFYFGPELIVFTAGEMRNPRKNLPIAARRFFYRLIIFYLLGSLAIGVICNSNSGGLTSGQGDANASPWVIAIRNAGISSLPSIINVGILISAWSSGNSFLYMSSRALYSLAIAGNAPRVFQRCTKYGLPLPAVIGSSCFCLLAYLSVGSSAGVAFNWFVSLTNTAGFTSWAVCCIIGIRFRKACQVQGVAVPYRSRFQPYAAWVCLFFFIFLLLANGFTVFYPGRFTTSGFLTTYLGIPIFLVLWLGHKLTLGRKEAWLYKPEAVDLISDLAEVEGDAEVWAAQELAQKEEQTRVKSWWKAISAIWA</sequence>
<dbReference type="EMBL" id="AMGV01000003">
    <property type="protein sequence ID" value="KEF59586.1"/>
    <property type="molecule type" value="Genomic_DNA"/>
</dbReference>
<feature type="transmembrane region" description="Helical" evidence="7">
    <location>
        <begin position="324"/>
        <end position="349"/>
    </location>
</feature>
<feature type="transmembrane region" description="Helical" evidence="7">
    <location>
        <begin position="163"/>
        <end position="185"/>
    </location>
</feature>
<evidence type="ECO:0000256" key="4">
    <source>
        <dbReference type="ARBA" id="ARBA00022989"/>
    </source>
</evidence>
<dbReference type="PANTHER" id="PTHR43341">
    <property type="entry name" value="AMINO ACID PERMEASE"/>
    <property type="match status" value="1"/>
</dbReference>
<evidence type="ECO:0000256" key="1">
    <source>
        <dbReference type="ARBA" id="ARBA00004141"/>
    </source>
</evidence>
<evidence type="ECO:0000256" key="3">
    <source>
        <dbReference type="ARBA" id="ARBA00022692"/>
    </source>
</evidence>
<evidence type="ECO:0000256" key="7">
    <source>
        <dbReference type="SAM" id="Phobius"/>
    </source>
</evidence>
<feature type="transmembrane region" description="Helical" evidence="7">
    <location>
        <begin position="286"/>
        <end position="304"/>
    </location>
</feature>
<dbReference type="InterPro" id="IPR050524">
    <property type="entry name" value="APC_YAT"/>
</dbReference>
<name>A0A072PI74_9EURO</name>
<keyword evidence="3 7" id="KW-0812">Transmembrane</keyword>
<dbReference type="STRING" id="1182545.A0A072PI74"/>
<keyword evidence="5 7" id="KW-0472">Membrane</keyword>
<dbReference type="AlphaFoldDB" id="A0A072PI74"/>
<gene>
    <name evidence="9" type="ORF">A1O9_04432</name>
</gene>
<keyword evidence="2" id="KW-0813">Transport</keyword>
<dbReference type="HOGENOM" id="CLU_007946_12_1_1"/>
<feature type="transmembrane region" description="Helical" evidence="7">
    <location>
        <begin position="56"/>
        <end position="78"/>
    </location>
</feature>
<feature type="transmembrane region" description="Helical" evidence="7">
    <location>
        <begin position="456"/>
        <end position="478"/>
    </location>
</feature>
<dbReference type="PANTHER" id="PTHR43341:SF38">
    <property type="entry name" value="PROLINE TRANSPORTER (EUROFUNG)"/>
    <property type="match status" value="1"/>
</dbReference>
<accession>A0A072PI74</accession>
<dbReference type="Proteomes" id="UP000027920">
    <property type="component" value="Unassembled WGS sequence"/>
</dbReference>
<evidence type="ECO:0000256" key="5">
    <source>
        <dbReference type="ARBA" id="ARBA00023136"/>
    </source>
</evidence>
<evidence type="ECO:0000256" key="2">
    <source>
        <dbReference type="ARBA" id="ARBA00022448"/>
    </source>
</evidence>
<protein>
    <submittedName>
        <fullName evidence="9">AAT family amino acid transporter</fullName>
    </submittedName>
</protein>
<dbReference type="RefSeq" id="XP_013262176.1">
    <property type="nucleotide sequence ID" value="XM_013406722.1"/>
</dbReference>
<dbReference type="Gene3D" id="1.20.1740.10">
    <property type="entry name" value="Amino acid/polyamine transporter I"/>
    <property type="match status" value="1"/>
</dbReference>
<dbReference type="GeneID" id="25279363"/>
<dbReference type="GO" id="GO:0015171">
    <property type="term" value="F:amino acid transmembrane transporter activity"/>
    <property type="evidence" value="ECO:0007669"/>
    <property type="project" value="TreeGrafter"/>
</dbReference>
<dbReference type="VEuPathDB" id="FungiDB:A1O9_04432"/>
<comment type="caution">
    <text evidence="9">The sequence shown here is derived from an EMBL/GenBank/DDBJ whole genome shotgun (WGS) entry which is preliminary data.</text>
</comment>
<keyword evidence="10" id="KW-1185">Reference proteome</keyword>
<dbReference type="GO" id="GO:0016020">
    <property type="term" value="C:membrane"/>
    <property type="evidence" value="ECO:0007669"/>
    <property type="project" value="UniProtKB-SubCell"/>
</dbReference>
<feature type="transmembrane region" description="Helical" evidence="7">
    <location>
        <begin position="131"/>
        <end position="157"/>
    </location>
</feature>
<organism evidence="9 10">
    <name type="scientific">Exophiala aquamarina CBS 119918</name>
    <dbReference type="NCBI Taxonomy" id="1182545"/>
    <lineage>
        <taxon>Eukaryota</taxon>
        <taxon>Fungi</taxon>
        <taxon>Dikarya</taxon>
        <taxon>Ascomycota</taxon>
        <taxon>Pezizomycotina</taxon>
        <taxon>Eurotiomycetes</taxon>
        <taxon>Chaetothyriomycetidae</taxon>
        <taxon>Chaetothyriales</taxon>
        <taxon>Herpotrichiellaceae</taxon>
        <taxon>Exophiala</taxon>
    </lineage>
</organism>
<reference evidence="9 10" key="1">
    <citation type="submission" date="2013-03" db="EMBL/GenBank/DDBJ databases">
        <title>The Genome Sequence of Exophiala aquamarina CBS 119918.</title>
        <authorList>
            <consortium name="The Broad Institute Genomics Platform"/>
            <person name="Cuomo C."/>
            <person name="de Hoog S."/>
            <person name="Gorbushina A."/>
            <person name="Walker B."/>
            <person name="Young S.K."/>
            <person name="Zeng Q."/>
            <person name="Gargeya S."/>
            <person name="Fitzgerald M."/>
            <person name="Haas B."/>
            <person name="Abouelleil A."/>
            <person name="Allen A.W."/>
            <person name="Alvarado L."/>
            <person name="Arachchi H.M."/>
            <person name="Berlin A.M."/>
            <person name="Chapman S.B."/>
            <person name="Gainer-Dewar J."/>
            <person name="Goldberg J."/>
            <person name="Griggs A."/>
            <person name="Gujja S."/>
            <person name="Hansen M."/>
            <person name="Howarth C."/>
            <person name="Imamovic A."/>
            <person name="Ireland A."/>
            <person name="Larimer J."/>
            <person name="McCowan C."/>
            <person name="Murphy C."/>
            <person name="Pearson M."/>
            <person name="Poon T.W."/>
            <person name="Priest M."/>
            <person name="Roberts A."/>
            <person name="Saif S."/>
            <person name="Shea T."/>
            <person name="Sisk P."/>
            <person name="Sykes S."/>
            <person name="Wortman J."/>
            <person name="Nusbaum C."/>
            <person name="Birren B."/>
        </authorList>
    </citation>
    <scope>NUCLEOTIDE SEQUENCE [LARGE SCALE GENOMIC DNA]</scope>
    <source>
        <strain evidence="9 10">CBS 119918</strain>
    </source>
</reference>
<dbReference type="Pfam" id="PF00324">
    <property type="entry name" value="AA_permease"/>
    <property type="match status" value="1"/>
</dbReference>
<comment type="subcellular location">
    <subcellularLocation>
        <location evidence="1">Membrane</location>
        <topology evidence="1">Multi-pass membrane protein</topology>
    </subcellularLocation>
</comment>
<dbReference type="FunFam" id="1.20.1740.10:FF:000001">
    <property type="entry name" value="Amino acid permease"/>
    <property type="match status" value="1"/>
</dbReference>
<feature type="transmembrane region" description="Helical" evidence="7">
    <location>
        <begin position="413"/>
        <end position="436"/>
    </location>
</feature>
<keyword evidence="4 7" id="KW-1133">Transmembrane helix</keyword>
<feature type="region of interest" description="Disordered" evidence="6">
    <location>
        <begin position="1"/>
        <end position="20"/>
    </location>
</feature>
<dbReference type="OrthoDB" id="3900342at2759"/>
<feature type="transmembrane region" description="Helical" evidence="7">
    <location>
        <begin position="84"/>
        <end position="110"/>
    </location>
</feature>
<feature type="transmembrane region" description="Helical" evidence="7">
    <location>
        <begin position="484"/>
        <end position="502"/>
    </location>
</feature>
<proteinExistence type="predicted"/>
<dbReference type="PIRSF" id="PIRSF006060">
    <property type="entry name" value="AA_transporter"/>
    <property type="match status" value="1"/>
</dbReference>
<evidence type="ECO:0000313" key="9">
    <source>
        <dbReference type="EMBL" id="KEF59586.1"/>
    </source>
</evidence>
<dbReference type="InterPro" id="IPR004841">
    <property type="entry name" value="AA-permease/SLC12A_dom"/>
</dbReference>
<evidence type="ECO:0000313" key="10">
    <source>
        <dbReference type="Proteomes" id="UP000027920"/>
    </source>
</evidence>
<feature type="domain" description="Amino acid permease/ SLC12A" evidence="8">
    <location>
        <begin position="53"/>
        <end position="514"/>
    </location>
</feature>